<feature type="non-terminal residue" evidence="1">
    <location>
        <position position="1"/>
    </location>
</feature>
<reference evidence="2" key="1">
    <citation type="submission" date="2016-06" db="EMBL/GenBank/DDBJ databases">
        <title>Parallel loss of symbiosis genes in relatives of nitrogen-fixing non-legume Parasponia.</title>
        <authorList>
            <person name="Van Velzen R."/>
            <person name="Holmer R."/>
            <person name="Bu F."/>
            <person name="Rutten L."/>
            <person name="Van Zeijl A."/>
            <person name="Liu W."/>
            <person name="Santuari L."/>
            <person name="Cao Q."/>
            <person name="Sharma T."/>
            <person name="Shen D."/>
            <person name="Roswanjaya Y."/>
            <person name="Wardhani T."/>
            <person name="Kalhor M.S."/>
            <person name="Jansen J."/>
            <person name="Van den Hoogen J."/>
            <person name="Gungor B."/>
            <person name="Hartog M."/>
            <person name="Hontelez J."/>
            <person name="Verver J."/>
            <person name="Yang W.-C."/>
            <person name="Schijlen E."/>
            <person name="Repin R."/>
            <person name="Schilthuizen M."/>
            <person name="Schranz E."/>
            <person name="Heidstra R."/>
            <person name="Miyata K."/>
            <person name="Fedorova E."/>
            <person name="Kohlen W."/>
            <person name="Bisseling T."/>
            <person name="Smit S."/>
            <person name="Geurts R."/>
        </authorList>
    </citation>
    <scope>NUCLEOTIDE SEQUENCE [LARGE SCALE GENOMIC DNA]</scope>
    <source>
        <strain evidence="2">cv. WU1-14</strain>
    </source>
</reference>
<proteinExistence type="predicted"/>
<gene>
    <name evidence="1" type="ORF">PanWU01x14_284400</name>
</gene>
<dbReference type="EMBL" id="JXTB01000399">
    <property type="protein sequence ID" value="PON42133.1"/>
    <property type="molecule type" value="Genomic_DNA"/>
</dbReference>
<evidence type="ECO:0000313" key="2">
    <source>
        <dbReference type="Proteomes" id="UP000237105"/>
    </source>
</evidence>
<protein>
    <submittedName>
        <fullName evidence="1">Uncharacterized protein</fullName>
    </submittedName>
</protein>
<accession>A0A2P5B006</accession>
<evidence type="ECO:0000313" key="1">
    <source>
        <dbReference type="EMBL" id="PON42133.1"/>
    </source>
</evidence>
<dbReference type="Proteomes" id="UP000237105">
    <property type="component" value="Unassembled WGS sequence"/>
</dbReference>
<organism evidence="1 2">
    <name type="scientific">Parasponia andersonii</name>
    <name type="common">Sponia andersonii</name>
    <dbReference type="NCBI Taxonomy" id="3476"/>
    <lineage>
        <taxon>Eukaryota</taxon>
        <taxon>Viridiplantae</taxon>
        <taxon>Streptophyta</taxon>
        <taxon>Embryophyta</taxon>
        <taxon>Tracheophyta</taxon>
        <taxon>Spermatophyta</taxon>
        <taxon>Magnoliopsida</taxon>
        <taxon>eudicotyledons</taxon>
        <taxon>Gunneridae</taxon>
        <taxon>Pentapetalae</taxon>
        <taxon>rosids</taxon>
        <taxon>fabids</taxon>
        <taxon>Rosales</taxon>
        <taxon>Cannabaceae</taxon>
        <taxon>Parasponia</taxon>
    </lineage>
</organism>
<keyword evidence="2" id="KW-1185">Reference proteome</keyword>
<comment type="caution">
    <text evidence="1">The sequence shown here is derived from an EMBL/GenBank/DDBJ whole genome shotgun (WGS) entry which is preliminary data.</text>
</comment>
<name>A0A2P5B006_PARAD</name>
<sequence length="119" mass="13291">SNRTRLQFLPLRSLCSTKLCILFKATSSVCSLMLAKHTLNQPGSEQWHEDPGEILSFISPRIESQSFNSPSLVGSSKSGLKFIQQNSPALPFKHSIPAPFRPSIIISYRLRSLSLFVLM</sequence>
<dbReference type="AlphaFoldDB" id="A0A2P5B006"/>